<protein>
    <recommendedName>
        <fullName evidence="3">Cupin domain protein</fullName>
    </recommendedName>
</protein>
<dbReference type="EMBL" id="OFSM01000002">
    <property type="protein sequence ID" value="SOY27849.1"/>
    <property type="molecule type" value="Genomic_DNA"/>
</dbReference>
<gene>
    <name evidence="1" type="ORF">AMURIS_00554</name>
</gene>
<dbReference type="SUPFAM" id="SSF51182">
    <property type="entry name" value="RmlC-like cupins"/>
    <property type="match status" value="1"/>
</dbReference>
<accession>A0A2K4ZBN5</accession>
<organism evidence="1 2">
    <name type="scientific">Acetatifactor muris</name>
    <dbReference type="NCBI Taxonomy" id="879566"/>
    <lineage>
        <taxon>Bacteria</taxon>
        <taxon>Bacillati</taxon>
        <taxon>Bacillota</taxon>
        <taxon>Clostridia</taxon>
        <taxon>Lachnospirales</taxon>
        <taxon>Lachnospiraceae</taxon>
        <taxon>Acetatifactor</taxon>
    </lineage>
</organism>
<reference evidence="1 2" key="1">
    <citation type="submission" date="2018-01" db="EMBL/GenBank/DDBJ databases">
        <authorList>
            <person name="Gaut B.S."/>
            <person name="Morton B.R."/>
            <person name="Clegg M.T."/>
            <person name="Duvall M.R."/>
        </authorList>
    </citation>
    <scope>NUCLEOTIDE SEQUENCE [LARGE SCALE GENOMIC DNA]</scope>
    <source>
        <strain evidence="1">GP69</strain>
    </source>
</reference>
<dbReference type="Gene3D" id="2.60.120.10">
    <property type="entry name" value="Jelly Rolls"/>
    <property type="match status" value="1"/>
</dbReference>
<dbReference type="InterPro" id="IPR014710">
    <property type="entry name" value="RmlC-like_jellyroll"/>
</dbReference>
<evidence type="ECO:0000313" key="2">
    <source>
        <dbReference type="Proteomes" id="UP000236311"/>
    </source>
</evidence>
<dbReference type="Proteomes" id="UP000236311">
    <property type="component" value="Unassembled WGS sequence"/>
</dbReference>
<dbReference type="InterPro" id="IPR011051">
    <property type="entry name" value="RmlC_Cupin_sf"/>
</dbReference>
<evidence type="ECO:0000313" key="1">
    <source>
        <dbReference type="EMBL" id="SOY27849.1"/>
    </source>
</evidence>
<sequence>MYSFNGFCKGESMNKDTSKTSHTTALLDVKPDLVKRVGNTTFDIHIHFSETSWETLHTEMGNYTLNSGDALIFDSSVKHTYINEQDVMLTFMVVNFYPN</sequence>
<keyword evidence="2" id="KW-1185">Reference proteome</keyword>
<name>A0A2K4ZBN5_9FIRM</name>
<dbReference type="AlphaFoldDB" id="A0A2K4ZBN5"/>
<evidence type="ECO:0008006" key="3">
    <source>
        <dbReference type="Google" id="ProtNLM"/>
    </source>
</evidence>
<proteinExistence type="predicted"/>